<proteinExistence type="predicted"/>
<sequence length="47" mass="5328">MESLLSVPRDVRRSPTEASWMKRIDNATFIRCDLDSIAHQIGASHTD</sequence>
<comment type="caution">
    <text evidence="1">The sequence shown here is derived from an EMBL/GenBank/DDBJ whole genome shotgun (WGS) entry which is preliminary data.</text>
</comment>
<evidence type="ECO:0000313" key="1">
    <source>
        <dbReference type="EMBL" id="EMB15347.1"/>
    </source>
</evidence>
<dbReference type="PATRIC" id="fig|1263867.3.peg.4212"/>
<dbReference type="Proteomes" id="UP000011529">
    <property type="component" value="Unassembled WGS sequence"/>
</dbReference>
<protein>
    <submittedName>
        <fullName evidence="1">Uncharacterized protein</fullName>
    </submittedName>
</protein>
<dbReference type="EMBL" id="ANMO01000178">
    <property type="protein sequence ID" value="EMB15347.1"/>
    <property type="molecule type" value="Genomic_DNA"/>
</dbReference>
<name>M2ARK7_9BACT</name>
<reference evidence="1" key="1">
    <citation type="submission" date="2012-11" db="EMBL/GenBank/DDBJ databases">
        <title>Permanent draft genomes of Rhodopirellula europaea strain SH398 and 6C.</title>
        <authorList>
            <person name="Richter M."/>
            <person name="Richter-Heitmann T."/>
            <person name="Frank C."/>
            <person name="Harder J."/>
            <person name="Glockner F.O."/>
        </authorList>
    </citation>
    <scope>NUCLEOTIDE SEQUENCE</scope>
    <source>
        <strain evidence="1">6C</strain>
    </source>
</reference>
<organism evidence="1 2">
    <name type="scientific">Rhodopirellula europaea 6C</name>
    <dbReference type="NCBI Taxonomy" id="1263867"/>
    <lineage>
        <taxon>Bacteria</taxon>
        <taxon>Pseudomonadati</taxon>
        <taxon>Planctomycetota</taxon>
        <taxon>Planctomycetia</taxon>
        <taxon>Pirellulales</taxon>
        <taxon>Pirellulaceae</taxon>
        <taxon>Rhodopirellula</taxon>
    </lineage>
</organism>
<dbReference type="AlphaFoldDB" id="M2ARK7"/>
<keyword evidence="2" id="KW-1185">Reference proteome</keyword>
<reference evidence="1" key="2">
    <citation type="journal article" date="2013" name="Mar. Genomics">
        <title>Expression of sulfatases in Rhodopirellula baltica and the diversity of sulfatases in the genus Rhodopirellula.</title>
        <authorList>
            <person name="Wegner C.E."/>
            <person name="Richter-Heitmann T."/>
            <person name="Klindworth A."/>
            <person name="Klockow C."/>
            <person name="Richter M."/>
            <person name="Achstetter T."/>
            <person name="Glockner F.O."/>
            <person name="Harder J."/>
        </authorList>
    </citation>
    <scope>NUCLEOTIDE SEQUENCE [LARGE SCALE GENOMIC DNA]</scope>
    <source>
        <strain evidence="1">6C</strain>
    </source>
</reference>
<evidence type="ECO:0000313" key="2">
    <source>
        <dbReference type="Proteomes" id="UP000011529"/>
    </source>
</evidence>
<accession>M2ARK7</accession>
<gene>
    <name evidence="1" type="ORF">RE6C_03933</name>
</gene>